<proteinExistence type="predicted"/>
<dbReference type="Gene3D" id="3.40.30.10">
    <property type="entry name" value="Glutaredoxin"/>
    <property type="match status" value="1"/>
</dbReference>
<dbReference type="PANTHER" id="PTHR45694">
    <property type="entry name" value="GLUTAREDOXIN 2"/>
    <property type="match status" value="1"/>
</dbReference>
<protein>
    <submittedName>
        <fullName evidence="2">Glutaredoxin-1</fullName>
    </submittedName>
</protein>
<reference evidence="2 3" key="1">
    <citation type="submission" date="2024-01" db="EMBL/GenBank/DDBJ databases">
        <authorList>
            <consortium name="Genoscope - CEA"/>
            <person name="William W."/>
        </authorList>
    </citation>
    <scope>NUCLEOTIDE SEQUENCE [LARGE SCALE GENOMIC DNA]</scope>
    <source>
        <strain evidence="2 3">29B2s-10</strain>
    </source>
</reference>
<sequence>MASQKYIDKAQALIDKHPFLMLSKSWCPDCHYAYRVWDQFKVTDKVHVIELDKMDNQSEAIELEKGFTHIAGRKWVPTIFFNGKVWGTEQDLKRLASEDKLEESFKKENLI</sequence>
<gene>
    <name evidence="2" type="primary">GRX1</name>
    <name evidence="2" type="ORF">CAAN4_B08108</name>
</gene>
<dbReference type="EMBL" id="OZ004254">
    <property type="protein sequence ID" value="CAK7897070.1"/>
    <property type="molecule type" value="Genomic_DNA"/>
</dbReference>
<dbReference type="PANTHER" id="PTHR45694:SF5">
    <property type="entry name" value="GLUTAREDOXIN 2"/>
    <property type="match status" value="1"/>
</dbReference>
<keyword evidence="3" id="KW-1185">Reference proteome</keyword>
<evidence type="ECO:0000259" key="1">
    <source>
        <dbReference type="Pfam" id="PF00462"/>
    </source>
</evidence>
<dbReference type="PROSITE" id="PS51354">
    <property type="entry name" value="GLUTAREDOXIN_2"/>
    <property type="match status" value="1"/>
</dbReference>
<evidence type="ECO:0000313" key="3">
    <source>
        <dbReference type="Proteomes" id="UP001497600"/>
    </source>
</evidence>
<feature type="domain" description="Glutaredoxin" evidence="1">
    <location>
        <begin position="21"/>
        <end position="86"/>
    </location>
</feature>
<name>A0ABP0EC45_9ASCO</name>
<dbReference type="SUPFAM" id="SSF52833">
    <property type="entry name" value="Thioredoxin-like"/>
    <property type="match status" value="1"/>
</dbReference>
<dbReference type="InterPro" id="IPR036249">
    <property type="entry name" value="Thioredoxin-like_sf"/>
</dbReference>
<dbReference type="Proteomes" id="UP001497600">
    <property type="component" value="Chromosome B"/>
</dbReference>
<evidence type="ECO:0000313" key="2">
    <source>
        <dbReference type="EMBL" id="CAK7897070.1"/>
    </source>
</evidence>
<dbReference type="InterPro" id="IPR002109">
    <property type="entry name" value="Glutaredoxin"/>
</dbReference>
<accession>A0ABP0EC45</accession>
<dbReference type="Pfam" id="PF00462">
    <property type="entry name" value="Glutaredoxin"/>
    <property type="match status" value="1"/>
</dbReference>
<organism evidence="2 3">
    <name type="scientific">[Candida] anglica</name>
    <dbReference type="NCBI Taxonomy" id="148631"/>
    <lineage>
        <taxon>Eukaryota</taxon>
        <taxon>Fungi</taxon>
        <taxon>Dikarya</taxon>
        <taxon>Ascomycota</taxon>
        <taxon>Saccharomycotina</taxon>
        <taxon>Pichiomycetes</taxon>
        <taxon>Debaryomycetaceae</taxon>
        <taxon>Kurtzmaniella</taxon>
    </lineage>
</organism>